<sequence>MSVPGAVESALDGEDVAAEVPLGGEDVLYITPTRTLIYRGEGLLSDETVEEYPHDAERLTVKEGRRKTRFSLEYPLEGTKEFTLPSNSAESALHPVLAGIMNAGGVTDPGETVVKTFRFSELTLVVTSERLVKHIGEVVWDEDYEEFHYADVTGLTFEEGSVATQIVLEVDGRQQRIKAPKEHAREVRERLTQALCNYYDVSSIEELRAAIAPDEEVADAGDDAPAVAFGEGVDPLDANPPAPDDEDLVSDPDNATSDADTTADAGSASSATSDANAGETVNAGSADAESTPVASDAAASTAGQSESAASEGIEARSADAANERASESATDSVGQADGAQRQRNDATAGAAENRTRESSAASEQRAADADEAESGSEPEFDFEEAGFEPAESDEDIDAADDVAAEIAELRAVVEEQNERLDQQRRAIERLVEELSRGR</sequence>
<reference evidence="3 4" key="1">
    <citation type="journal article" date="2019" name="Int. J. Syst. Evol. Microbiol.">
        <title>The Global Catalogue of Microorganisms (GCM) 10K type strain sequencing project: providing services to taxonomists for standard genome sequencing and annotation.</title>
        <authorList>
            <consortium name="The Broad Institute Genomics Platform"/>
            <consortium name="The Broad Institute Genome Sequencing Center for Infectious Disease"/>
            <person name="Wu L."/>
            <person name="Ma J."/>
        </authorList>
    </citation>
    <scope>NUCLEOTIDE SEQUENCE [LARGE SCALE GENOMIC DNA]</scope>
    <source>
        <strain evidence="3 4">JCM 16328</strain>
    </source>
</reference>
<feature type="compositionally biased region" description="Basic and acidic residues" evidence="1">
    <location>
        <begin position="313"/>
        <end position="326"/>
    </location>
</feature>
<evidence type="ECO:0000259" key="2">
    <source>
        <dbReference type="Pfam" id="PF23428"/>
    </source>
</evidence>
<dbReference type="AlphaFoldDB" id="A0AAV3TAZ2"/>
<feature type="region of interest" description="Disordered" evidence="1">
    <location>
        <begin position="225"/>
        <end position="400"/>
    </location>
</feature>
<feature type="compositionally biased region" description="Acidic residues" evidence="1">
    <location>
        <begin position="369"/>
        <end position="400"/>
    </location>
</feature>
<proteinExistence type="predicted"/>
<feature type="compositionally biased region" description="Low complexity" evidence="1">
    <location>
        <begin position="253"/>
        <end position="278"/>
    </location>
</feature>
<evidence type="ECO:0000313" key="4">
    <source>
        <dbReference type="Proteomes" id="UP001500420"/>
    </source>
</evidence>
<dbReference type="EMBL" id="BAAADV010000003">
    <property type="protein sequence ID" value="GAA0672765.1"/>
    <property type="molecule type" value="Genomic_DNA"/>
</dbReference>
<protein>
    <recommendedName>
        <fullName evidence="2">DUF7115 domain-containing protein</fullName>
    </recommendedName>
</protein>
<name>A0AAV3TAZ2_9EURY</name>
<organism evidence="3 4">
    <name type="scientific">Natronoarchaeum mannanilyticum</name>
    <dbReference type="NCBI Taxonomy" id="926360"/>
    <lineage>
        <taxon>Archaea</taxon>
        <taxon>Methanobacteriati</taxon>
        <taxon>Methanobacteriota</taxon>
        <taxon>Stenosarchaea group</taxon>
        <taxon>Halobacteria</taxon>
        <taxon>Halobacteriales</taxon>
        <taxon>Natronoarchaeaceae</taxon>
    </lineage>
</organism>
<dbReference type="RefSeq" id="WP_343773806.1">
    <property type="nucleotide sequence ID" value="NZ_BAAADV010000003.1"/>
</dbReference>
<dbReference type="InterPro" id="IPR055539">
    <property type="entry name" value="DUF7115"/>
</dbReference>
<keyword evidence="4" id="KW-1185">Reference proteome</keyword>
<gene>
    <name evidence="3" type="ORF">GCM10009020_19460</name>
</gene>
<evidence type="ECO:0000313" key="3">
    <source>
        <dbReference type="EMBL" id="GAA0672765.1"/>
    </source>
</evidence>
<dbReference type="Proteomes" id="UP001500420">
    <property type="component" value="Unassembled WGS sequence"/>
</dbReference>
<comment type="caution">
    <text evidence="3">The sequence shown here is derived from an EMBL/GenBank/DDBJ whole genome shotgun (WGS) entry which is preliminary data.</text>
</comment>
<feature type="domain" description="DUF7115" evidence="2">
    <location>
        <begin position="1"/>
        <end position="108"/>
    </location>
</feature>
<evidence type="ECO:0000256" key="1">
    <source>
        <dbReference type="SAM" id="MobiDB-lite"/>
    </source>
</evidence>
<accession>A0AAV3TAZ2</accession>
<dbReference type="Pfam" id="PF23428">
    <property type="entry name" value="DUF7115"/>
    <property type="match status" value="1"/>
</dbReference>